<evidence type="ECO:0000259" key="1">
    <source>
        <dbReference type="Pfam" id="PF26362"/>
    </source>
</evidence>
<keyword evidence="3" id="KW-1185">Reference proteome</keyword>
<dbReference type="InterPro" id="IPR058406">
    <property type="entry name" value="DUF8093"/>
</dbReference>
<accession>A0A6M8UGV8</accession>
<name>A0A6M8UGV8_9GAMM</name>
<dbReference type="PANTHER" id="PTHR34319:SF7">
    <property type="entry name" value="HNH ENDONUCLEASE DOMAIN-CONTAINING PROTEIN"/>
    <property type="match status" value="1"/>
</dbReference>
<feature type="domain" description="DUF8093" evidence="1">
    <location>
        <begin position="9"/>
        <end position="148"/>
    </location>
</feature>
<dbReference type="AlphaFoldDB" id="A0A6M8UGV8"/>
<dbReference type="CDD" id="cd00085">
    <property type="entry name" value="HNHc"/>
    <property type="match status" value="1"/>
</dbReference>
<keyword evidence="2" id="KW-0255">Endonuclease</keyword>
<dbReference type="RefSeq" id="WP_173634585.1">
    <property type="nucleotide sequence ID" value="NZ_CP054212.1"/>
</dbReference>
<dbReference type="InterPro" id="IPR003615">
    <property type="entry name" value="HNH_nuc"/>
</dbReference>
<dbReference type="Proteomes" id="UP000505325">
    <property type="component" value="Chromosome"/>
</dbReference>
<dbReference type="InterPro" id="IPR044925">
    <property type="entry name" value="His-Me_finger_sf"/>
</dbReference>
<sequence>MSFSLPGTDLWYLARDNLAPERYEEIISPCFAWWRICKEYEFDDSYTHHLYLINMRPREGRVYTHQAPPHGPREQEKLKNWLYGGQAVMLDNRFSSGNLFYIDDQGQLICRDPLAFRFSGAERIIKAYNLSVSRRDYTHNHGRPRPTVRPPGLCLTPPKNKASKGTINSRAAGRLLAAGGIYHQNPQMFADTARKLGGEAAEGFEQVLNPQTVGSLVALSSILLVGRASLAGRPSLATLEELNDYLGKTKGNYKLLSNIEVIKMDYVRRGRDELATLRNKFTGEKAKFLRSIVDDPEIKKRLSSIQLAEMAKGKNPAGWDVHHKLPLDDSGTNDFRNLVLIPSKSEHLIFTKAQKTITKDMATGSRKQVLWPVPKGIIYP</sequence>
<dbReference type="KEGG" id="pmak:PMPD1_2718"/>
<organism evidence="2 3">
    <name type="scientific">Paramixta manurensis</name>
    <dbReference type="NCBI Taxonomy" id="2740817"/>
    <lineage>
        <taxon>Bacteria</taxon>
        <taxon>Pseudomonadati</taxon>
        <taxon>Pseudomonadota</taxon>
        <taxon>Gammaproteobacteria</taxon>
        <taxon>Enterobacterales</taxon>
        <taxon>Erwiniaceae</taxon>
        <taxon>Paramixta</taxon>
    </lineage>
</organism>
<protein>
    <submittedName>
        <fullName evidence="2">HNH endonuclease</fullName>
    </submittedName>
</protein>
<reference evidence="2 3" key="1">
    <citation type="submission" date="2020-06" db="EMBL/GenBank/DDBJ databases">
        <title>Genome sequence of Paramixta manurensis strain PD-1.</title>
        <authorList>
            <person name="Lee C.W."/>
            <person name="Kim J."/>
        </authorList>
    </citation>
    <scope>NUCLEOTIDE SEQUENCE [LARGE SCALE GENOMIC DNA]</scope>
    <source>
        <strain evidence="2 3">PD-1</strain>
    </source>
</reference>
<keyword evidence="2" id="KW-0540">Nuclease</keyword>
<dbReference type="SUPFAM" id="SSF54060">
    <property type="entry name" value="His-Me finger endonucleases"/>
    <property type="match status" value="1"/>
</dbReference>
<gene>
    <name evidence="2" type="ORF">PMPD1_2718</name>
</gene>
<dbReference type="Pfam" id="PF26362">
    <property type="entry name" value="DUF8093"/>
    <property type="match status" value="1"/>
</dbReference>
<dbReference type="PANTHER" id="PTHR34319">
    <property type="entry name" value="MAJOR EXPORTED PROTEIN"/>
    <property type="match status" value="1"/>
</dbReference>
<proteinExistence type="predicted"/>
<dbReference type="GO" id="GO:0004519">
    <property type="term" value="F:endonuclease activity"/>
    <property type="evidence" value="ECO:0007669"/>
    <property type="project" value="UniProtKB-KW"/>
</dbReference>
<dbReference type="EMBL" id="CP054212">
    <property type="protein sequence ID" value="QKJ87657.1"/>
    <property type="molecule type" value="Genomic_DNA"/>
</dbReference>
<evidence type="ECO:0000313" key="2">
    <source>
        <dbReference type="EMBL" id="QKJ87657.1"/>
    </source>
</evidence>
<evidence type="ECO:0000313" key="3">
    <source>
        <dbReference type="Proteomes" id="UP000505325"/>
    </source>
</evidence>
<dbReference type="InterPro" id="IPR052947">
    <property type="entry name" value="T6SS_Hcp1_domain"/>
</dbReference>
<keyword evidence="2" id="KW-0378">Hydrolase</keyword>